<dbReference type="RefSeq" id="WP_083091817.1">
    <property type="nucleotide sequence ID" value="NZ_LXWF01000022.1"/>
</dbReference>
<dbReference type="InterPro" id="IPR008283">
    <property type="entry name" value="Peptidase_M17_N"/>
</dbReference>
<name>A0A1Y1RPV8_9MICC</name>
<evidence type="ECO:0000256" key="5">
    <source>
        <dbReference type="ARBA" id="ARBA00022670"/>
    </source>
</evidence>
<dbReference type="NCBIfam" id="NF002073">
    <property type="entry name" value="PRK00913.1-2"/>
    <property type="match status" value="1"/>
</dbReference>
<feature type="binding site" evidence="8">
    <location>
        <position position="273"/>
    </location>
    <ligand>
        <name>Mn(2+)</name>
        <dbReference type="ChEBI" id="CHEBI:29035"/>
        <label>2</label>
    </ligand>
</feature>
<dbReference type="GO" id="GO:0005737">
    <property type="term" value="C:cytoplasm"/>
    <property type="evidence" value="ECO:0007669"/>
    <property type="project" value="UniProtKB-SubCell"/>
</dbReference>
<dbReference type="PANTHER" id="PTHR11963:SF23">
    <property type="entry name" value="CYTOSOL AMINOPEPTIDASE"/>
    <property type="match status" value="1"/>
</dbReference>
<dbReference type="Gene3D" id="3.40.630.10">
    <property type="entry name" value="Zn peptidases"/>
    <property type="match status" value="1"/>
</dbReference>
<evidence type="ECO:0000256" key="6">
    <source>
        <dbReference type="ARBA" id="ARBA00022801"/>
    </source>
</evidence>
<keyword evidence="6 8" id="KW-0378">Hydrolase</keyword>
<dbReference type="AlphaFoldDB" id="A0A1Y1RPV8"/>
<dbReference type="HAMAP" id="MF_00181">
    <property type="entry name" value="Cytosol_peptidase_M17"/>
    <property type="match status" value="1"/>
</dbReference>
<keyword evidence="8" id="KW-0464">Manganese</keyword>
<dbReference type="Gene3D" id="3.40.220.10">
    <property type="entry name" value="Leucine Aminopeptidase, subunit E, domain 1"/>
    <property type="match status" value="1"/>
</dbReference>
<feature type="active site" evidence="8">
    <location>
        <position position="280"/>
    </location>
</feature>
<feature type="binding site" evidence="8">
    <location>
        <position position="268"/>
    </location>
    <ligand>
        <name>Mn(2+)</name>
        <dbReference type="ChEBI" id="CHEBI:29035"/>
        <label>2</label>
    </ligand>
</feature>
<feature type="binding site" evidence="8">
    <location>
        <position position="350"/>
    </location>
    <ligand>
        <name>Mn(2+)</name>
        <dbReference type="ChEBI" id="CHEBI:29035"/>
        <label>1</label>
    </ligand>
</feature>
<evidence type="ECO:0000256" key="2">
    <source>
        <dbReference type="ARBA" id="ARBA00000967"/>
    </source>
</evidence>
<reference evidence="10 11" key="1">
    <citation type="submission" date="2016-05" db="EMBL/GenBank/DDBJ databases">
        <title>Draft genome sequence of a porcine commensal Rothia nasimurium.</title>
        <authorList>
            <person name="Gaiser R.A."/>
            <person name="Van Baarlen P."/>
            <person name="Wells J.M."/>
        </authorList>
    </citation>
    <scope>NUCLEOTIDE SEQUENCE [LARGE SCALE GENOMIC DNA]</scope>
    <source>
        <strain evidence="10 11">PT-32</strain>
    </source>
</reference>
<dbReference type="EC" id="3.4.11.1" evidence="8"/>
<dbReference type="GO" id="GO:0070006">
    <property type="term" value="F:metalloaminopeptidase activity"/>
    <property type="evidence" value="ECO:0007669"/>
    <property type="project" value="InterPro"/>
</dbReference>
<dbReference type="CDD" id="cd00433">
    <property type="entry name" value="Peptidase_M17"/>
    <property type="match status" value="1"/>
</dbReference>
<sequence length="504" mass="52616">MSESHDLSLSVVAPDLESLKIDVLVLGVHSSAEGPILASHPLTNRTAEGLEAIFETLGISGGVDELVRLPGFDEVGAGVIALIGLGSQKTDQDEQLAALRYAAGSAIRQLAGVQSVALALGAENAEQVAALAEGAAFGAFSDPQLRAKTADSVKAPVAEIAIVTDLAAADSEDALTRALILGEAVDHTRRLVNTPPSHLYPEVFAERALERIESLNDVVAKVWDYDQLVTEGFGGIAGVGQGSARKPRLVEVKYTPADATKTVAIVGKGITFDTGGISLKPATSMTTMKSDMAGAATVLNVVAAAAELRLPVAVSGYLCLAENMPGGNSIRPEDVLTMRSGHTVEVMNTDAEGRLVMADGLALASEAEPDVLLDIATLTGAQLLALGVRTAAVMGTEDVREQILAASKSAGEDYWPMPLPEHLRKSLKSPVADLQNIGSRYGGMLVAGLFLEEFVGNRDGAKIPWAHLDFAGPSFNEEGPYGYTPKEGTGHSVTTLIKFIEAYA</sequence>
<comment type="catalytic activity">
    <reaction evidence="1 8">
        <text>Release of an N-terminal amino acid, Xaa-|-Yaa-, in which Xaa is preferably Leu, but may be other amino acids including Pro although not Arg or Lys, and Yaa may be Pro. Amino acid amides and methyl esters are also readily hydrolyzed, but rates on arylamides are exceedingly low.</text>
        <dbReference type="EC" id="3.4.11.1"/>
    </reaction>
</comment>
<protein>
    <recommendedName>
        <fullName evidence="8">Probable cytosol aminopeptidase</fullName>
        <ecNumber evidence="8">3.4.11.1</ecNumber>
    </recommendedName>
    <alternativeName>
        <fullName evidence="8">Leucine aminopeptidase</fullName>
        <shortName evidence="8">LAP</shortName>
        <ecNumber evidence="8">3.4.11.10</ecNumber>
    </alternativeName>
    <alternativeName>
        <fullName evidence="8">Leucyl aminopeptidase</fullName>
    </alternativeName>
</protein>
<dbReference type="PANTHER" id="PTHR11963">
    <property type="entry name" value="LEUCINE AMINOPEPTIDASE-RELATED"/>
    <property type="match status" value="1"/>
</dbReference>
<dbReference type="InterPro" id="IPR023042">
    <property type="entry name" value="Peptidase_M17_leu_NH2_pept"/>
</dbReference>
<evidence type="ECO:0000256" key="4">
    <source>
        <dbReference type="ARBA" id="ARBA00022438"/>
    </source>
</evidence>
<keyword evidence="8" id="KW-0963">Cytoplasm</keyword>
<dbReference type="Proteomes" id="UP000192359">
    <property type="component" value="Unassembled WGS sequence"/>
</dbReference>
<evidence type="ECO:0000256" key="8">
    <source>
        <dbReference type="HAMAP-Rule" id="MF_00181"/>
    </source>
</evidence>
<evidence type="ECO:0000256" key="1">
    <source>
        <dbReference type="ARBA" id="ARBA00000135"/>
    </source>
</evidence>
<organism evidence="10 11">
    <name type="scientific">Rothia nasimurium</name>
    <dbReference type="NCBI Taxonomy" id="85336"/>
    <lineage>
        <taxon>Bacteria</taxon>
        <taxon>Bacillati</taxon>
        <taxon>Actinomycetota</taxon>
        <taxon>Actinomycetes</taxon>
        <taxon>Micrococcales</taxon>
        <taxon>Micrococcaceae</taxon>
        <taxon>Rothia</taxon>
    </lineage>
</organism>
<comment type="catalytic activity">
    <reaction evidence="2 8">
        <text>Release of an N-terminal amino acid, preferentially leucine, but not glutamic or aspartic acids.</text>
        <dbReference type="EC" id="3.4.11.10"/>
    </reaction>
</comment>
<dbReference type="SUPFAM" id="SSF53187">
    <property type="entry name" value="Zn-dependent exopeptidases"/>
    <property type="match status" value="1"/>
</dbReference>
<dbReference type="GO" id="GO:0030145">
    <property type="term" value="F:manganese ion binding"/>
    <property type="evidence" value="ECO:0007669"/>
    <property type="project" value="UniProtKB-UniRule"/>
</dbReference>
<dbReference type="OrthoDB" id="9809354at2"/>
<comment type="caution">
    <text evidence="10">The sequence shown here is derived from an EMBL/GenBank/DDBJ whole genome shotgun (WGS) entry which is preliminary data.</text>
</comment>
<evidence type="ECO:0000256" key="3">
    <source>
        <dbReference type="ARBA" id="ARBA00009528"/>
    </source>
</evidence>
<dbReference type="Pfam" id="PF00883">
    <property type="entry name" value="Peptidase_M17"/>
    <property type="match status" value="1"/>
</dbReference>
<evidence type="ECO:0000259" key="9">
    <source>
        <dbReference type="PROSITE" id="PS00631"/>
    </source>
</evidence>
<dbReference type="SUPFAM" id="SSF52949">
    <property type="entry name" value="Macro domain-like"/>
    <property type="match status" value="1"/>
</dbReference>
<feature type="binding site" evidence="8">
    <location>
        <position position="352"/>
    </location>
    <ligand>
        <name>Mn(2+)</name>
        <dbReference type="ChEBI" id="CHEBI:29035"/>
        <label>1</label>
    </ligand>
</feature>
<keyword evidence="5 8" id="KW-0645">Protease</keyword>
<evidence type="ECO:0000313" key="11">
    <source>
        <dbReference type="Proteomes" id="UP000192359"/>
    </source>
</evidence>
<keyword evidence="4 8" id="KW-0031">Aminopeptidase</keyword>
<dbReference type="GO" id="GO:0006508">
    <property type="term" value="P:proteolysis"/>
    <property type="evidence" value="ECO:0007669"/>
    <property type="project" value="UniProtKB-KW"/>
</dbReference>
<feature type="domain" description="Cytosol aminopeptidase" evidence="9">
    <location>
        <begin position="348"/>
        <end position="355"/>
    </location>
</feature>
<dbReference type="InterPro" id="IPR043472">
    <property type="entry name" value="Macro_dom-like"/>
</dbReference>
<keyword evidence="8" id="KW-0479">Metal-binding</keyword>
<evidence type="ECO:0000313" key="10">
    <source>
        <dbReference type="EMBL" id="ORC18953.1"/>
    </source>
</evidence>
<dbReference type="PRINTS" id="PR00481">
    <property type="entry name" value="LAMNOPPTDASE"/>
</dbReference>
<comment type="similarity">
    <text evidence="3 8">Belongs to the peptidase M17 family.</text>
</comment>
<evidence type="ECO:0000256" key="7">
    <source>
        <dbReference type="ARBA" id="ARBA00049972"/>
    </source>
</evidence>
<accession>A0A1Y1RPV8</accession>
<comment type="cofactor">
    <cofactor evidence="8">
        <name>Mn(2+)</name>
        <dbReference type="ChEBI" id="CHEBI:29035"/>
    </cofactor>
    <text evidence="8">Binds 2 manganese ions per subunit.</text>
</comment>
<keyword evidence="11" id="KW-1185">Reference proteome</keyword>
<dbReference type="InterPro" id="IPR000819">
    <property type="entry name" value="Peptidase_M17_C"/>
</dbReference>
<feature type="binding site" evidence="8">
    <location>
        <position position="291"/>
    </location>
    <ligand>
        <name>Mn(2+)</name>
        <dbReference type="ChEBI" id="CHEBI:29035"/>
        <label>2</label>
    </ligand>
</feature>
<dbReference type="PROSITE" id="PS00631">
    <property type="entry name" value="CYTOSOL_AP"/>
    <property type="match status" value="1"/>
</dbReference>
<gene>
    <name evidence="8" type="primary">pepA</name>
    <name evidence="10" type="ORF">A7979_02385</name>
</gene>
<feature type="active site" evidence="8">
    <location>
        <position position="354"/>
    </location>
</feature>
<proteinExistence type="inferred from homology"/>
<dbReference type="EC" id="3.4.11.10" evidence="8"/>
<dbReference type="EMBL" id="LXWF01000022">
    <property type="protein sequence ID" value="ORC18953.1"/>
    <property type="molecule type" value="Genomic_DNA"/>
</dbReference>
<dbReference type="Pfam" id="PF02789">
    <property type="entry name" value="Peptidase_M17_N"/>
    <property type="match status" value="1"/>
</dbReference>
<feature type="binding site" evidence="8">
    <location>
        <position position="273"/>
    </location>
    <ligand>
        <name>Mn(2+)</name>
        <dbReference type="ChEBI" id="CHEBI:29035"/>
        <label>1</label>
    </ligand>
</feature>
<feature type="binding site" evidence="8">
    <location>
        <position position="352"/>
    </location>
    <ligand>
        <name>Mn(2+)</name>
        <dbReference type="ChEBI" id="CHEBI:29035"/>
        <label>2</label>
    </ligand>
</feature>
<comment type="subcellular location">
    <subcellularLocation>
        <location evidence="8">Cytoplasm</location>
    </subcellularLocation>
</comment>
<dbReference type="InterPro" id="IPR011356">
    <property type="entry name" value="Leucine_aapep/pepB"/>
</dbReference>
<comment type="function">
    <text evidence="7 8">Presumably involved in the processing and regular turnover of intracellular proteins. Catalyzes the removal of unsubstituted N-terminal amino acids from various peptides.</text>
</comment>